<comment type="caution">
    <text evidence="2">The sequence shown here is derived from an EMBL/GenBank/DDBJ whole genome shotgun (WGS) entry which is preliminary data.</text>
</comment>
<proteinExistence type="predicted"/>
<name>A0A2G8KZY8_STIJA</name>
<dbReference type="OrthoDB" id="6263678at2759"/>
<sequence>MGEMGNWRHSTKCYQLGPSRPERDYIEEDEMESVDKRKEDHIRWVEEQAERVNNLHLDGEAGTTEDHFRDTKDLPIYSARLETMTYRSRSQNEKRMREEEEELRYLEFVTDVTNDVLNRGIYTNTVLKQVFEAHIERNKDKLDERRMQMLMQQLQQDLAIPEET</sequence>
<reference evidence="2 3" key="1">
    <citation type="journal article" date="2017" name="PLoS Biol.">
        <title>The sea cucumber genome provides insights into morphological evolution and visceral regeneration.</title>
        <authorList>
            <person name="Zhang X."/>
            <person name="Sun L."/>
            <person name="Yuan J."/>
            <person name="Sun Y."/>
            <person name="Gao Y."/>
            <person name="Zhang L."/>
            <person name="Li S."/>
            <person name="Dai H."/>
            <person name="Hamel J.F."/>
            <person name="Liu C."/>
            <person name="Yu Y."/>
            <person name="Liu S."/>
            <person name="Lin W."/>
            <person name="Guo K."/>
            <person name="Jin S."/>
            <person name="Xu P."/>
            <person name="Storey K.B."/>
            <person name="Huan P."/>
            <person name="Zhang T."/>
            <person name="Zhou Y."/>
            <person name="Zhang J."/>
            <person name="Lin C."/>
            <person name="Li X."/>
            <person name="Xing L."/>
            <person name="Huo D."/>
            <person name="Sun M."/>
            <person name="Wang L."/>
            <person name="Mercier A."/>
            <person name="Li F."/>
            <person name="Yang H."/>
            <person name="Xiang J."/>
        </authorList>
    </citation>
    <scope>NUCLEOTIDE SEQUENCE [LARGE SCALE GENOMIC DNA]</scope>
    <source>
        <strain evidence="2">Shaxun</strain>
        <tissue evidence="2">Muscle</tissue>
    </source>
</reference>
<evidence type="ECO:0000313" key="2">
    <source>
        <dbReference type="EMBL" id="PIK53551.1"/>
    </source>
</evidence>
<evidence type="ECO:0000313" key="3">
    <source>
        <dbReference type="Proteomes" id="UP000230750"/>
    </source>
</evidence>
<dbReference type="AlphaFoldDB" id="A0A2G8KZY8"/>
<feature type="region of interest" description="Disordered" evidence="1">
    <location>
        <begin position="1"/>
        <end position="32"/>
    </location>
</feature>
<dbReference type="GO" id="GO:0000226">
    <property type="term" value="P:microtubule cytoskeleton organization"/>
    <property type="evidence" value="ECO:0007669"/>
    <property type="project" value="TreeGrafter"/>
</dbReference>
<dbReference type="Proteomes" id="UP000230750">
    <property type="component" value="Unassembled WGS sequence"/>
</dbReference>
<accession>A0A2G8KZY8</accession>
<organism evidence="2 3">
    <name type="scientific">Stichopus japonicus</name>
    <name type="common">Sea cucumber</name>
    <dbReference type="NCBI Taxonomy" id="307972"/>
    <lineage>
        <taxon>Eukaryota</taxon>
        <taxon>Metazoa</taxon>
        <taxon>Echinodermata</taxon>
        <taxon>Eleutherozoa</taxon>
        <taxon>Echinozoa</taxon>
        <taxon>Holothuroidea</taxon>
        <taxon>Aspidochirotacea</taxon>
        <taxon>Aspidochirotida</taxon>
        <taxon>Stichopodidae</taxon>
        <taxon>Apostichopus</taxon>
    </lineage>
</organism>
<dbReference type="Pfam" id="PF15244">
    <property type="entry name" value="HSD3"/>
    <property type="match status" value="1"/>
</dbReference>
<protein>
    <submittedName>
        <fullName evidence="2">Putative spermatogenesis-associated protein 7-like</fullName>
    </submittedName>
</protein>
<keyword evidence="3" id="KW-1185">Reference proteome</keyword>
<evidence type="ECO:0000256" key="1">
    <source>
        <dbReference type="SAM" id="MobiDB-lite"/>
    </source>
</evidence>
<dbReference type="GO" id="GO:0005930">
    <property type="term" value="C:axoneme"/>
    <property type="evidence" value="ECO:0007669"/>
    <property type="project" value="TreeGrafter"/>
</dbReference>
<dbReference type="InterPro" id="IPR029357">
    <property type="entry name" value="SPATA7"/>
</dbReference>
<dbReference type="PANTHER" id="PTHR14917:SF4">
    <property type="entry name" value="SPERMATOGENESIS-ASSOCIATED 7"/>
    <property type="match status" value="1"/>
</dbReference>
<gene>
    <name evidence="2" type="ORF">BSL78_09572</name>
</gene>
<dbReference type="PANTHER" id="PTHR14917">
    <property type="entry name" value="SPERMATOGENESIS-ASSOCIATED PROTEIN 7"/>
    <property type="match status" value="1"/>
</dbReference>
<dbReference type="STRING" id="307972.A0A2G8KZY8"/>
<dbReference type="GO" id="GO:0036064">
    <property type="term" value="C:ciliary basal body"/>
    <property type="evidence" value="ECO:0007669"/>
    <property type="project" value="TreeGrafter"/>
</dbReference>
<dbReference type="EMBL" id="MRZV01000282">
    <property type="protein sequence ID" value="PIK53551.1"/>
    <property type="molecule type" value="Genomic_DNA"/>
</dbReference>